<dbReference type="AlphaFoldDB" id="A0A239C0I0"/>
<sequence length="89" mass="10099">MGGEGSMLAAMASLKANRALKNKRNKGKFSLVSSTDEKWVDPKQPTFEQLMEIRTRIRKEEKVRRRKTILITIIALTCIVGGILYMMSL</sequence>
<dbReference type="EMBL" id="FZNY01000007">
    <property type="protein sequence ID" value="SNS13630.1"/>
    <property type="molecule type" value="Genomic_DNA"/>
</dbReference>
<accession>A0A239C0I0</accession>
<keyword evidence="2" id="KW-1185">Reference proteome</keyword>
<evidence type="ECO:0000313" key="1">
    <source>
        <dbReference type="EMBL" id="SNS13630.1"/>
    </source>
</evidence>
<reference evidence="1 2" key="1">
    <citation type="submission" date="2017-06" db="EMBL/GenBank/DDBJ databases">
        <authorList>
            <person name="Kim H.J."/>
            <person name="Triplett B.A."/>
        </authorList>
    </citation>
    <scope>NUCLEOTIDE SEQUENCE [LARGE SCALE GENOMIC DNA]</scope>
    <source>
        <strain evidence="1 2">DSM 25597</strain>
    </source>
</reference>
<organism evidence="1 2">
    <name type="scientific">Dokdonia pacifica</name>
    <dbReference type="NCBI Taxonomy" id="1627892"/>
    <lineage>
        <taxon>Bacteria</taxon>
        <taxon>Pseudomonadati</taxon>
        <taxon>Bacteroidota</taxon>
        <taxon>Flavobacteriia</taxon>
        <taxon>Flavobacteriales</taxon>
        <taxon>Flavobacteriaceae</taxon>
        <taxon>Dokdonia</taxon>
    </lineage>
</organism>
<name>A0A239C0I0_9FLAO</name>
<gene>
    <name evidence="1" type="ORF">SAMN06265376_10755</name>
</gene>
<dbReference type="RefSeq" id="WP_089373058.1">
    <property type="nucleotide sequence ID" value="NZ_BMEP01000004.1"/>
</dbReference>
<dbReference type="Proteomes" id="UP000198379">
    <property type="component" value="Unassembled WGS sequence"/>
</dbReference>
<protein>
    <submittedName>
        <fullName evidence="1">Uncharacterized protein</fullName>
    </submittedName>
</protein>
<evidence type="ECO:0000313" key="2">
    <source>
        <dbReference type="Proteomes" id="UP000198379"/>
    </source>
</evidence>
<proteinExistence type="predicted"/>